<evidence type="ECO:0000313" key="5">
    <source>
        <dbReference type="Proteomes" id="UP000054308"/>
    </source>
</evidence>
<dbReference type="PANTHER" id="PTHR33064:SF37">
    <property type="entry name" value="RIBONUCLEASE H"/>
    <property type="match status" value="1"/>
</dbReference>
<evidence type="ECO:0000256" key="2">
    <source>
        <dbReference type="ARBA" id="ARBA00012180"/>
    </source>
</evidence>
<feature type="non-terminal residue" evidence="4">
    <location>
        <position position="215"/>
    </location>
</feature>
<dbReference type="Proteomes" id="UP000054308">
    <property type="component" value="Unassembled WGS sequence"/>
</dbReference>
<dbReference type="InterPro" id="IPR051320">
    <property type="entry name" value="Viral_Replic_Matur_Polypro"/>
</dbReference>
<dbReference type="SUPFAM" id="SSF56672">
    <property type="entry name" value="DNA/RNA polymerases"/>
    <property type="match status" value="1"/>
</dbReference>
<name>A0A091HNL2_CALAN</name>
<dbReference type="EC" id="3.1.26.4" evidence="2"/>
<dbReference type="InterPro" id="IPR043128">
    <property type="entry name" value="Rev_trsase/Diguanyl_cyclase"/>
</dbReference>
<protein>
    <recommendedName>
        <fullName evidence="2">ribonuclease H</fullName>
        <ecNumber evidence="2">3.1.26.4</ecNumber>
    </recommendedName>
</protein>
<dbReference type="Gene3D" id="3.10.10.10">
    <property type="entry name" value="HIV Type 1 Reverse Transcriptase, subunit A, domain 1"/>
    <property type="match status" value="1"/>
</dbReference>
<reference evidence="4 5" key="1">
    <citation type="submission" date="2014-04" db="EMBL/GenBank/DDBJ databases">
        <title>Genome evolution of avian class.</title>
        <authorList>
            <person name="Zhang G."/>
            <person name="Li C."/>
        </authorList>
    </citation>
    <scope>NUCLEOTIDE SEQUENCE [LARGE SCALE GENOMIC DNA]</scope>
    <source>
        <strain evidence="4">BGI_N300</strain>
    </source>
</reference>
<feature type="domain" description="Reverse transcriptase" evidence="3">
    <location>
        <begin position="1"/>
        <end position="123"/>
    </location>
</feature>
<gene>
    <name evidence="4" type="ORF">N300_09701</name>
</gene>
<keyword evidence="5" id="KW-1185">Reference proteome</keyword>
<dbReference type="PANTHER" id="PTHR33064">
    <property type="entry name" value="POL PROTEIN"/>
    <property type="match status" value="1"/>
</dbReference>
<dbReference type="Gene3D" id="3.30.70.270">
    <property type="match status" value="2"/>
</dbReference>
<dbReference type="Pfam" id="PF00078">
    <property type="entry name" value="RVT_1"/>
    <property type="match status" value="1"/>
</dbReference>
<dbReference type="STRING" id="9244.A0A091HNL2"/>
<feature type="non-terminal residue" evidence="4">
    <location>
        <position position="1"/>
    </location>
</feature>
<evidence type="ECO:0000313" key="4">
    <source>
        <dbReference type="EMBL" id="KFO97461.1"/>
    </source>
</evidence>
<evidence type="ECO:0000259" key="3">
    <source>
        <dbReference type="PROSITE" id="PS50878"/>
    </source>
</evidence>
<dbReference type="EMBL" id="KL217650">
    <property type="protein sequence ID" value="KFO97461.1"/>
    <property type="molecule type" value="Genomic_DNA"/>
</dbReference>
<dbReference type="GO" id="GO:0004523">
    <property type="term" value="F:RNA-DNA hybrid ribonuclease activity"/>
    <property type="evidence" value="ECO:0007669"/>
    <property type="project" value="UniProtKB-EC"/>
</dbReference>
<organism evidence="4 5">
    <name type="scientific">Calypte anna</name>
    <name type="common">Anna's hummingbird</name>
    <name type="synonym">Archilochus anna</name>
    <dbReference type="NCBI Taxonomy" id="9244"/>
    <lineage>
        <taxon>Eukaryota</taxon>
        <taxon>Metazoa</taxon>
        <taxon>Chordata</taxon>
        <taxon>Craniata</taxon>
        <taxon>Vertebrata</taxon>
        <taxon>Euteleostomi</taxon>
        <taxon>Archelosauria</taxon>
        <taxon>Archosauria</taxon>
        <taxon>Dinosauria</taxon>
        <taxon>Saurischia</taxon>
        <taxon>Theropoda</taxon>
        <taxon>Coelurosauria</taxon>
        <taxon>Aves</taxon>
        <taxon>Neognathae</taxon>
        <taxon>Neoaves</taxon>
        <taxon>Strisores</taxon>
        <taxon>Apodiformes</taxon>
        <taxon>Trochilidae</taxon>
        <taxon>Calypte</taxon>
    </lineage>
</organism>
<dbReference type="InterPro" id="IPR000477">
    <property type="entry name" value="RT_dom"/>
</dbReference>
<dbReference type="PROSITE" id="PS50878">
    <property type="entry name" value="RT_POL"/>
    <property type="match status" value="1"/>
</dbReference>
<evidence type="ECO:0000256" key="1">
    <source>
        <dbReference type="ARBA" id="ARBA00010879"/>
    </source>
</evidence>
<proteinExistence type="inferred from homology"/>
<sequence length="215" mass="25130">ASLNVKDMFFQIPIDSEDQKYFTFTWDGIQYTFTRLPQGYKHSPTLAHHALAQELENIPEIKNNTNVKMYQYIDDVLIGGQNERVVRAAYDAIIGHLTSLQIEIPEDKQQLPSQEIKFLGITWKGGTWNIPQDTLSHQGEIKAPTNKKELQEIMGTMQYWWKHIPDLSIIARPLYDLLKKHHHWEWNHNHEEALKRLLLEAQTFQTLGPLHPEDP</sequence>
<accession>A0A091HNL2</accession>
<comment type="similarity">
    <text evidence="1">Belongs to the beta type-B retroviral polymerase family. HERV class-II K(HML-2) pol subfamily.</text>
</comment>
<dbReference type="InterPro" id="IPR043502">
    <property type="entry name" value="DNA/RNA_pol_sf"/>
</dbReference>
<dbReference type="AlphaFoldDB" id="A0A091HNL2"/>